<keyword evidence="4" id="KW-0804">Transcription</keyword>
<dbReference type="Proteomes" id="UP000018733">
    <property type="component" value="Unassembled WGS sequence"/>
</dbReference>
<keyword evidence="7" id="KW-1185">Reference proteome</keyword>
<dbReference type="SUPFAM" id="SSF46785">
    <property type="entry name" value="Winged helix' DNA-binding domain"/>
    <property type="match status" value="1"/>
</dbReference>
<protein>
    <recommendedName>
        <fullName evidence="5">HTH lysR-type domain-containing protein</fullName>
    </recommendedName>
</protein>
<proteinExistence type="inferred from homology"/>
<dbReference type="GO" id="GO:0003700">
    <property type="term" value="F:DNA-binding transcription factor activity"/>
    <property type="evidence" value="ECO:0007669"/>
    <property type="project" value="InterPro"/>
</dbReference>
<keyword evidence="3" id="KW-0238">DNA-binding</keyword>
<dbReference type="HOGENOM" id="CLU_039613_16_2_4"/>
<dbReference type="PROSITE" id="PS50931">
    <property type="entry name" value="HTH_LYSR"/>
    <property type="match status" value="1"/>
</dbReference>
<gene>
    <name evidence="6" type="ORF">W822_19560</name>
</gene>
<dbReference type="SUPFAM" id="SSF53850">
    <property type="entry name" value="Periplasmic binding protein-like II"/>
    <property type="match status" value="1"/>
</dbReference>
<evidence type="ECO:0000256" key="1">
    <source>
        <dbReference type="ARBA" id="ARBA00009437"/>
    </source>
</evidence>
<dbReference type="STRING" id="1424334.W822_19560"/>
<evidence type="ECO:0000313" key="6">
    <source>
        <dbReference type="EMBL" id="ETF00918.1"/>
    </source>
</evidence>
<feature type="domain" description="HTH lysR-type" evidence="5">
    <location>
        <begin position="18"/>
        <end position="70"/>
    </location>
</feature>
<dbReference type="Gene3D" id="1.10.10.10">
    <property type="entry name" value="Winged helix-like DNA-binding domain superfamily/Winged helix DNA-binding domain"/>
    <property type="match status" value="1"/>
</dbReference>
<dbReference type="EMBL" id="AYXT01000013">
    <property type="protein sequence ID" value="ETF00918.1"/>
    <property type="molecule type" value="Genomic_DNA"/>
</dbReference>
<dbReference type="PANTHER" id="PTHR30537">
    <property type="entry name" value="HTH-TYPE TRANSCRIPTIONAL REGULATOR"/>
    <property type="match status" value="1"/>
</dbReference>
<evidence type="ECO:0000256" key="2">
    <source>
        <dbReference type="ARBA" id="ARBA00023015"/>
    </source>
</evidence>
<evidence type="ECO:0000256" key="3">
    <source>
        <dbReference type="ARBA" id="ARBA00023125"/>
    </source>
</evidence>
<comment type="caution">
    <text evidence="6">The sequence shown here is derived from an EMBL/GenBank/DDBJ whole genome shotgun (WGS) entry which is preliminary data.</text>
</comment>
<dbReference type="InterPro" id="IPR058163">
    <property type="entry name" value="LysR-type_TF_proteobact-type"/>
</dbReference>
<evidence type="ECO:0000259" key="5">
    <source>
        <dbReference type="PROSITE" id="PS50931"/>
    </source>
</evidence>
<dbReference type="eggNOG" id="COG0583">
    <property type="taxonomic scope" value="Bacteria"/>
</dbReference>
<dbReference type="PATRIC" id="fig|1424334.3.peg.3925"/>
<dbReference type="InterPro" id="IPR036388">
    <property type="entry name" value="WH-like_DNA-bd_sf"/>
</dbReference>
<dbReference type="RefSeq" id="WP_024006841.1">
    <property type="nucleotide sequence ID" value="NZ_KI650982.1"/>
</dbReference>
<organism evidence="6 7">
    <name type="scientific">Advenella kashmirensis W13003</name>
    <dbReference type="NCBI Taxonomy" id="1424334"/>
    <lineage>
        <taxon>Bacteria</taxon>
        <taxon>Pseudomonadati</taxon>
        <taxon>Pseudomonadota</taxon>
        <taxon>Betaproteobacteria</taxon>
        <taxon>Burkholderiales</taxon>
        <taxon>Alcaligenaceae</taxon>
    </lineage>
</organism>
<accession>V8QNK1</accession>
<keyword evidence="2" id="KW-0805">Transcription regulation</keyword>
<dbReference type="CDD" id="cd08422">
    <property type="entry name" value="PBP2_CrgA_like"/>
    <property type="match status" value="1"/>
</dbReference>
<dbReference type="GO" id="GO:0003677">
    <property type="term" value="F:DNA binding"/>
    <property type="evidence" value="ECO:0007669"/>
    <property type="project" value="UniProtKB-KW"/>
</dbReference>
<evidence type="ECO:0000256" key="4">
    <source>
        <dbReference type="ARBA" id="ARBA00023163"/>
    </source>
</evidence>
<dbReference type="InterPro" id="IPR036390">
    <property type="entry name" value="WH_DNA-bd_sf"/>
</dbReference>
<evidence type="ECO:0000313" key="7">
    <source>
        <dbReference type="Proteomes" id="UP000018733"/>
    </source>
</evidence>
<dbReference type="Pfam" id="PF00126">
    <property type="entry name" value="HTH_1"/>
    <property type="match status" value="1"/>
</dbReference>
<dbReference type="PANTHER" id="PTHR30537:SF5">
    <property type="entry name" value="HTH-TYPE TRANSCRIPTIONAL ACTIVATOR TTDR-RELATED"/>
    <property type="match status" value="1"/>
</dbReference>
<dbReference type="OrthoDB" id="9110639at2"/>
<dbReference type="FunFam" id="1.10.10.10:FF:000001">
    <property type="entry name" value="LysR family transcriptional regulator"/>
    <property type="match status" value="1"/>
</dbReference>
<name>V8QNK1_9BURK</name>
<comment type="similarity">
    <text evidence="1">Belongs to the LysR transcriptional regulatory family.</text>
</comment>
<dbReference type="Pfam" id="PF03466">
    <property type="entry name" value="LysR_substrate"/>
    <property type="match status" value="1"/>
</dbReference>
<sequence>MTTLDKNNGTKLNLLWAMEVFVRVAESGGFARAAESLDLANPTVTACMRKLEVHLGVTLINRNTRFISLTEPGKRYFQHCKDILEAVALAETDVESRLKELSGTLTIEMPIAIGQALICPALNEFAARNPRLSVAVTLTNQPRSVVQYGIDAAIRMDEIREIDLIARPLCQARFILCGSPGLVRSLPQHPADLDPRACLGLIREDPRAIVPWSLQHGTERVEVRPRGPLHFNSSEALIGAALAGTGLVRVADLFANTHLQTGDLVTYCPQWDAGLQSFYVVTPRARALPGKVRAFIDFLLDTLKAWPSPQAWRQVPVRSPARGG</sequence>
<dbReference type="AlphaFoldDB" id="V8QNK1"/>
<dbReference type="InterPro" id="IPR000847">
    <property type="entry name" value="LysR_HTH_N"/>
</dbReference>
<reference evidence="6 7" key="1">
    <citation type="journal article" date="2014" name="Genome Announc.">
        <title>Draft Genome Sequence of Advenella kashmirensis Strain W13003, a Polycyclic Aromatic Hydrocarbon-Degrading Bacterium.</title>
        <authorList>
            <person name="Wang X."/>
            <person name="Jin D."/>
            <person name="Zhou L."/>
            <person name="Wu L."/>
            <person name="An W."/>
            <person name="Zhao L."/>
        </authorList>
    </citation>
    <scope>NUCLEOTIDE SEQUENCE [LARGE SCALE GENOMIC DNA]</scope>
    <source>
        <strain evidence="6 7">W13003</strain>
    </source>
</reference>
<dbReference type="Gene3D" id="3.40.190.290">
    <property type="match status" value="1"/>
</dbReference>
<dbReference type="InterPro" id="IPR005119">
    <property type="entry name" value="LysR_subst-bd"/>
</dbReference>